<evidence type="ECO:0000313" key="4">
    <source>
        <dbReference type="Proteomes" id="UP000530660"/>
    </source>
</evidence>
<name>A0A7J7IF97_9RHOD</name>
<proteinExistence type="predicted"/>
<keyword evidence="1" id="KW-0677">Repeat</keyword>
<keyword evidence="4" id="KW-1185">Reference proteome</keyword>
<dbReference type="AlphaFoldDB" id="A0A7J7IF97"/>
<sequence>MRREGLEKGTEEGAGPQPSLVVWGRAKNHRLGIPYAEGDLFQPCELPKIVLDRLVGDQGRREQVVQVSCGGSHTAILLEGGALYTVGHGLYGQLGLGQRIRRVSVPTRVRGVLGPETSAGLSRRPSVSLPPMTAIGCGRYHSLAVTSDGRLFSWGGGKNGRLGTGTELRSFLPWPVSHVHEKVPGQPENVRRSLAIPSECRIVTIECGYHHSMVVSASGTLYTCGWGAYGQLGHGSRADELSLLAVAFRDEHGNPIQNLKIVKVASGDRHSLALTDDGRVYGFGSNEYGQLGLSSEVEEVEEKKLAANRESIFPEPRLPPSWRSGRSSYRPCSLWGTPLSRFERCR</sequence>
<feature type="repeat" description="RCC1" evidence="2">
    <location>
        <begin position="18"/>
        <end position="80"/>
    </location>
</feature>
<dbReference type="SUPFAM" id="SSF50985">
    <property type="entry name" value="RCC1/BLIP-II"/>
    <property type="match status" value="1"/>
</dbReference>
<reference evidence="3 4" key="1">
    <citation type="journal article" date="2020" name="J. Phycol.">
        <title>Comparative genome analysis reveals Cyanidiococcus gen. nov., a new extremophilic red algal genus sister to Cyanidioschyzon (Cyanidioschyzonaceae, Rhodophyta).</title>
        <authorList>
            <person name="Liu S.-L."/>
            <person name="Chiang Y.-R."/>
            <person name="Yoon H.S."/>
            <person name="Fu H.-Y."/>
        </authorList>
    </citation>
    <scope>NUCLEOTIDE SEQUENCE [LARGE SCALE GENOMIC DNA]</scope>
    <source>
        <strain evidence="3 4">THAL066</strain>
    </source>
</reference>
<feature type="repeat" description="RCC1" evidence="2">
    <location>
        <begin position="81"/>
        <end position="148"/>
    </location>
</feature>
<evidence type="ECO:0000256" key="2">
    <source>
        <dbReference type="PROSITE-ProRule" id="PRU00235"/>
    </source>
</evidence>
<dbReference type="PROSITE" id="PS50012">
    <property type="entry name" value="RCC1_3"/>
    <property type="match status" value="4"/>
</dbReference>
<dbReference type="PANTHER" id="PTHR22870:SF466">
    <property type="entry name" value="ANKYRIN REPEAT-CONTAINING PROTEIN"/>
    <property type="match status" value="1"/>
</dbReference>
<feature type="repeat" description="RCC1" evidence="2">
    <location>
        <begin position="219"/>
        <end position="277"/>
    </location>
</feature>
<dbReference type="InterPro" id="IPR000408">
    <property type="entry name" value="Reg_chr_condens"/>
</dbReference>
<dbReference type="Pfam" id="PF00415">
    <property type="entry name" value="RCC1"/>
    <property type="match status" value="3"/>
</dbReference>
<gene>
    <name evidence="3" type="ORF">F1559_000221</name>
</gene>
<feature type="repeat" description="RCC1" evidence="2">
    <location>
        <begin position="149"/>
        <end position="218"/>
    </location>
</feature>
<accession>A0A7J7IF97</accession>
<dbReference type="Pfam" id="PF13540">
    <property type="entry name" value="RCC1_2"/>
    <property type="match status" value="1"/>
</dbReference>
<evidence type="ECO:0000313" key="3">
    <source>
        <dbReference type="EMBL" id="KAF6001394.1"/>
    </source>
</evidence>
<protein>
    <submittedName>
        <fullName evidence="3">Uncharacterized protein</fullName>
    </submittedName>
</protein>
<dbReference type="InterPro" id="IPR009091">
    <property type="entry name" value="RCC1/BLIP-II"/>
</dbReference>
<dbReference type="Gene3D" id="2.130.10.30">
    <property type="entry name" value="Regulator of chromosome condensation 1/beta-lactamase-inhibitor protein II"/>
    <property type="match status" value="2"/>
</dbReference>
<dbReference type="PANTHER" id="PTHR22870">
    <property type="entry name" value="REGULATOR OF CHROMOSOME CONDENSATION"/>
    <property type="match status" value="1"/>
</dbReference>
<organism evidence="3 4">
    <name type="scientific">Cyanidiococcus yangmingshanensis</name>
    <dbReference type="NCBI Taxonomy" id="2690220"/>
    <lineage>
        <taxon>Eukaryota</taxon>
        <taxon>Rhodophyta</taxon>
        <taxon>Bangiophyceae</taxon>
        <taxon>Cyanidiales</taxon>
        <taxon>Cyanidiaceae</taxon>
        <taxon>Cyanidiococcus</taxon>
    </lineage>
</organism>
<dbReference type="Proteomes" id="UP000530660">
    <property type="component" value="Unassembled WGS sequence"/>
</dbReference>
<comment type="caution">
    <text evidence="3">The sequence shown here is derived from an EMBL/GenBank/DDBJ whole genome shotgun (WGS) entry which is preliminary data.</text>
</comment>
<dbReference type="PRINTS" id="PR00633">
    <property type="entry name" value="RCCNDNSATION"/>
</dbReference>
<dbReference type="PROSITE" id="PS00626">
    <property type="entry name" value="RCC1_2"/>
    <property type="match status" value="2"/>
</dbReference>
<dbReference type="OrthoDB" id="8068875at2759"/>
<evidence type="ECO:0000256" key="1">
    <source>
        <dbReference type="ARBA" id="ARBA00022737"/>
    </source>
</evidence>
<dbReference type="EMBL" id="VWRR01000014">
    <property type="protein sequence ID" value="KAF6001394.1"/>
    <property type="molecule type" value="Genomic_DNA"/>
</dbReference>
<dbReference type="InterPro" id="IPR051210">
    <property type="entry name" value="Ub_ligase/GEF_domain"/>
</dbReference>